<dbReference type="PRINTS" id="PR00412">
    <property type="entry name" value="EPOXHYDRLASE"/>
</dbReference>
<comment type="caution">
    <text evidence="2">The sequence shown here is derived from an EMBL/GenBank/DDBJ whole genome shotgun (WGS) entry which is preliminary data.</text>
</comment>
<dbReference type="InterPro" id="IPR000073">
    <property type="entry name" value="AB_hydrolase_1"/>
</dbReference>
<evidence type="ECO:0000313" key="2">
    <source>
        <dbReference type="EMBL" id="MDA5093686.1"/>
    </source>
</evidence>
<dbReference type="SUPFAM" id="SSF53474">
    <property type="entry name" value="alpha/beta-Hydrolases"/>
    <property type="match status" value="1"/>
</dbReference>
<dbReference type="PANTHER" id="PTHR43798">
    <property type="entry name" value="MONOACYLGLYCEROL LIPASE"/>
    <property type="match status" value="1"/>
</dbReference>
<gene>
    <name evidence="2" type="ORF">O2N63_06255</name>
</gene>
<feature type="domain" description="AB hydrolase-1" evidence="1">
    <location>
        <begin position="29"/>
        <end position="137"/>
    </location>
</feature>
<protein>
    <submittedName>
        <fullName evidence="2">Alpha/beta hydrolase</fullName>
    </submittedName>
</protein>
<dbReference type="InterPro" id="IPR029058">
    <property type="entry name" value="AB_hydrolase_fold"/>
</dbReference>
<keyword evidence="2" id="KW-0378">Hydrolase</keyword>
<dbReference type="RefSeq" id="WP_271053384.1">
    <property type="nucleotide sequence ID" value="NZ_JAQIIO010000003.1"/>
</dbReference>
<dbReference type="PANTHER" id="PTHR43798:SF33">
    <property type="entry name" value="HYDROLASE, PUTATIVE (AFU_ORTHOLOGUE AFUA_2G14860)-RELATED"/>
    <property type="match status" value="1"/>
</dbReference>
<evidence type="ECO:0000313" key="3">
    <source>
        <dbReference type="Proteomes" id="UP001528040"/>
    </source>
</evidence>
<accession>A0ABT4VZJ4</accession>
<dbReference type="Proteomes" id="UP001528040">
    <property type="component" value="Unassembled WGS sequence"/>
</dbReference>
<dbReference type="InterPro" id="IPR000639">
    <property type="entry name" value="Epox_hydrolase-like"/>
</dbReference>
<dbReference type="InterPro" id="IPR050266">
    <property type="entry name" value="AB_hydrolase_sf"/>
</dbReference>
<dbReference type="Gene3D" id="3.40.50.1820">
    <property type="entry name" value="alpha/beta hydrolase"/>
    <property type="match status" value="1"/>
</dbReference>
<dbReference type="Pfam" id="PF00561">
    <property type="entry name" value="Abhydrolase_1"/>
    <property type="match status" value="1"/>
</dbReference>
<evidence type="ECO:0000259" key="1">
    <source>
        <dbReference type="Pfam" id="PF00561"/>
    </source>
</evidence>
<name>A0ABT4VZJ4_9RHOB</name>
<keyword evidence="3" id="KW-1185">Reference proteome</keyword>
<organism evidence="2 3">
    <name type="scientific">Aliiroseovarius salicola</name>
    <dbReference type="NCBI Taxonomy" id="3009082"/>
    <lineage>
        <taxon>Bacteria</taxon>
        <taxon>Pseudomonadati</taxon>
        <taxon>Pseudomonadota</taxon>
        <taxon>Alphaproteobacteria</taxon>
        <taxon>Rhodobacterales</taxon>
        <taxon>Paracoccaceae</taxon>
        <taxon>Aliiroseovarius</taxon>
    </lineage>
</organism>
<reference evidence="2 3" key="1">
    <citation type="submission" date="2023-01" db="EMBL/GenBank/DDBJ databases">
        <authorList>
            <person name="Yoon J.-W."/>
        </authorList>
    </citation>
    <scope>NUCLEOTIDE SEQUENCE [LARGE SCALE GENOMIC DNA]</scope>
    <source>
        <strain evidence="2 3">KMU-50</strain>
    </source>
</reference>
<sequence>MFENFESLKLDIGAQTIFLRHSRDGASKPALLLLHGYPQTSAMWHAVAPLLTDMFHVICPDLRGYGRSSKPASDPQHLTYSKREMAKDMVAVMKQLGHETFYVGAHDRGARVAHRMGLDHPDHVLGLTFLDIAPTREMYAKAGSKFATAYWHWYFLIQKYPIPEQIIGNDPSGFWKLKCFNQAKGENPFTDEALEEYLLNFASPEAIHASCEDYRAAATIDIEHDNADKGLKLQQPLQVLWAKHGVIESCFDALSLWQDRAANVRGEAVDATHYMAEEIPEEIAARLRSFFLSQIKSKDAAE</sequence>
<proteinExistence type="predicted"/>
<dbReference type="GO" id="GO:0016787">
    <property type="term" value="F:hydrolase activity"/>
    <property type="evidence" value="ECO:0007669"/>
    <property type="project" value="UniProtKB-KW"/>
</dbReference>
<dbReference type="EMBL" id="JAQIIO010000003">
    <property type="protein sequence ID" value="MDA5093686.1"/>
    <property type="molecule type" value="Genomic_DNA"/>
</dbReference>